<protein>
    <recommendedName>
        <fullName evidence="4">DUF1616 domain-containing protein</fullName>
    </recommendedName>
</protein>
<keyword evidence="1" id="KW-0812">Transmembrane</keyword>
<keyword evidence="3" id="KW-1185">Reference proteome</keyword>
<feature type="transmembrane region" description="Helical" evidence="1">
    <location>
        <begin position="80"/>
        <end position="99"/>
    </location>
</feature>
<accession>A0ABX5F3T5</accession>
<name>A0ABX5F3T5_9CHRO</name>
<proteinExistence type="predicted"/>
<reference evidence="2 3" key="1">
    <citation type="submission" date="2018-03" db="EMBL/GenBank/DDBJ databases">
        <title>The ancient ancestry and fast evolution of plastids.</title>
        <authorList>
            <person name="Moore K.R."/>
            <person name="Magnabosco C."/>
            <person name="Momper L."/>
            <person name="Gold D.A."/>
            <person name="Bosak T."/>
            <person name="Fournier G.P."/>
        </authorList>
    </citation>
    <scope>NUCLEOTIDE SEQUENCE [LARGE SCALE GENOMIC DNA]</scope>
    <source>
        <strain evidence="2 3">CCALA 015</strain>
    </source>
</reference>
<evidence type="ECO:0000313" key="2">
    <source>
        <dbReference type="EMBL" id="PSB35749.1"/>
    </source>
</evidence>
<gene>
    <name evidence="2" type="ORF">C7B81_16015</name>
</gene>
<dbReference type="EMBL" id="PVWP01000017">
    <property type="protein sequence ID" value="PSB35749.1"/>
    <property type="molecule type" value="Genomic_DNA"/>
</dbReference>
<keyword evidence="1" id="KW-1133">Transmembrane helix</keyword>
<dbReference type="RefSeq" id="WP_106223034.1">
    <property type="nucleotide sequence ID" value="NZ_PVWP01000017.1"/>
</dbReference>
<feature type="transmembrane region" description="Helical" evidence="1">
    <location>
        <begin position="12"/>
        <end position="30"/>
    </location>
</feature>
<dbReference type="Proteomes" id="UP000238218">
    <property type="component" value="Unassembled WGS sequence"/>
</dbReference>
<keyword evidence="1" id="KW-0472">Membrane</keyword>
<evidence type="ECO:0000313" key="3">
    <source>
        <dbReference type="Proteomes" id="UP000238218"/>
    </source>
</evidence>
<evidence type="ECO:0000256" key="1">
    <source>
        <dbReference type="SAM" id="Phobius"/>
    </source>
</evidence>
<sequence length="107" mass="10981">MPDAFSLSDLSPLLPGIALWALALYLPLSVPLARLEQALADASLEEGLQQLVLVGGSLLLALAVGLGVELLLSWALGPGWAGSLGLIAVLGGLSIGLAARRDDDRRS</sequence>
<organism evidence="2 3">
    <name type="scientific">Aphanothece cf. minutissima CCALA 015</name>
    <dbReference type="NCBI Taxonomy" id="2107695"/>
    <lineage>
        <taxon>Bacteria</taxon>
        <taxon>Bacillati</taxon>
        <taxon>Cyanobacteriota</taxon>
        <taxon>Cyanophyceae</taxon>
        <taxon>Oscillatoriophycideae</taxon>
        <taxon>Chroococcales</taxon>
        <taxon>Aphanothecaceae</taxon>
        <taxon>Aphanothece</taxon>
    </lineage>
</organism>
<comment type="caution">
    <text evidence="2">The sequence shown here is derived from an EMBL/GenBank/DDBJ whole genome shotgun (WGS) entry which is preliminary data.</text>
</comment>
<evidence type="ECO:0008006" key="4">
    <source>
        <dbReference type="Google" id="ProtNLM"/>
    </source>
</evidence>
<feature type="transmembrane region" description="Helical" evidence="1">
    <location>
        <begin position="51"/>
        <end position="74"/>
    </location>
</feature>